<dbReference type="InterPro" id="IPR038731">
    <property type="entry name" value="RgtA/B/C-like"/>
</dbReference>
<evidence type="ECO:0000256" key="1">
    <source>
        <dbReference type="SAM" id="Phobius"/>
    </source>
</evidence>
<feature type="transmembrane region" description="Helical" evidence="1">
    <location>
        <begin position="113"/>
        <end position="131"/>
    </location>
</feature>
<feature type="transmembrane region" description="Helical" evidence="1">
    <location>
        <begin position="284"/>
        <end position="303"/>
    </location>
</feature>
<protein>
    <recommendedName>
        <fullName evidence="2">Glycosyltransferase RgtA/B/C/D-like domain-containing protein</fullName>
    </recommendedName>
</protein>
<organism evidence="3 4">
    <name type="scientific">Saltatorellus ferox</name>
    <dbReference type="NCBI Taxonomy" id="2528018"/>
    <lineage>
        <taxon>Bacteria</taxon>
        <taxon>Pseudomonadati</taxon>
        <taxon>Planctomycetota</taxon>
        <taxon>Planctomycetia</taxon>
        <taxon>Planctomycetia incertae sedis</taxon>
        <taxon>Saltatorellus</taxon>
    </lineage>
</organism>
<proteinExistence type="predicted"/>
<gene>
    <name evidence="3" type="ORF">Poly30_49870</name>
</gene>
<dbReference type="Proteomes" id="UP000320390">
    <property type="component" value="Chromosome"/>
</dbReference>
<dbReference type="AlphaFoldDB" id="A0A518EZC8"/>
<dbReference type="RefSeq" id="WP_419190615.1">
    <property type="nucleotide sequence ID" value="NZ_CP036434.1"/>
</dbReference>
<feature type="transmembrane region" description="Helical" evidence="1">
    <location>
        <begin position="137"/>
        <end position="158"/>
    </location>
</feature>
<feature type="transmembrane region" description="Helical" evidence="1">
    <location>
        <begin position="12"/>
        <end position="31"/>
    </location>
</feature>
<feature type="transmembrane region" description="Helical" evidence="1">
    <location>
        <begin position="219"/>
        <end position="237"/>
    </location>
</feature>
<feature type="transmembrane region" description="Helical" evidence="1">
    <location>
        <begin position="359"/>
        <end position="380"/>
    </location>
</feature>
<reference evidence="3 4" key="1">
    <citation type="submission" date="2019-02" db="EMBL/GenBank/DDBJ databases">
        <title>Deep-cultivation of Planctomycetes and their phenomic and genomic characterization uncovers novel biology.</title>
        <authorList>
            <person name="Wiegand S."/>
            <person name="Jogler M."/>
            <person name="Boedeker C."/>
            <person name="Pinto D."/>
            <person name="Vollmers J."/>
            <person name="Rivas-Marin E."/>
            <person name="Kohn T."/>
            <person name="Peeters S.H."/>
            <person name="Heuer A."/>
            <person name="Rast P."/>
            <person name="Oberbeckmann S."/>
            <person name="Bunk B."/>
            <person name="Jeske O."/>
            <person name="Meyerdierks A."/>
            <person name="Storesund J.E."/>
            <person name="Kallscheuer N."/>
            <person name="Luecker S."/>
            <person name="Lage O.M."/>
            <person name="Pohl T."/>
            <person name="Merkel B.J."/>
            <person name="Hornburger P."/>
            <person name="Mueller R.-W."/>
            <person name="Bruemmer F."/>
            <person name="Labrenz M."/>
            <person name="Spormann A.M."/>
            <person name="Op den Camp H."/>
            <person name="Overmann J."/>
            <person name="Amann R."/>
            <person name="Jetten M.S.M."/>
            <person name="Mascher T."/>
            <person name="Medema M.H."/>
            <person name="Devos D.P."/>
            <person name="Kaster A.-K."/>
            <person name="Ovreas L."/>
            <person name="Rohde M."/>
            <person name="Galperin M.Y."/>
            <person name="Jogler C."/>
        </authorList>
    </citation>
    <scope>NUCLEOTIDE SEQUENCE [LARGE SCALE GENOMIC DNA]</scope>
    <source>
        <strain evidence="3 4">Poly30</strain>
    </source>
</reference>
<keyword evidence="4" id="KW-1185">Reference proteome</keyword>
<evidence type="ECO:0000313" key="4">
    <source>
        <dbReference type="Proteomes" id="UP000320390"/>
    </source>
</evidence>
<dbReference type="Pfam" id="PF13231">
    <property type="entry name" value="PMT_2"/>
    <property type="match status" value="1"/>
</dbReference>
<feature type="domain" description="Glycosyltransferase RgtA/B/C/D-like" evidence="2">
    <location>
        <begin position="66"/>
        <end position="230"/>
    </location>
</feature>
<feature type="transmembrane region" description="Helical" evidence="1">
    <location>
        <begin position="315"/>
        <end position="339"/>
    </location>
</feature>
<evidence type="ECO:0000313" key="3">
    <source>
        <dbReference type="EMBL" id="QDV09429.1"/>
    </source>
</evidence>
<keyword evidence="1" id="KW-0812">Transmembrane</keyword>
<feature type="transmembrane region" description="Helical" evidence="1">
    <location>
        <begin position="392"/>
        <end position="415"/>
    </location>
</feature>
<name>A0A518EZC8_9BACT</name>
<dbReference type="EMBL" id="CP036434">
    <property type="protein sequence ID" value="QDV09429.1"/>
    <property type="molecule type" value="Genomic_DNA"/>
</dbReference>
<evidence type="ECO:0000259" key="2">
    <source>
        <dbReference type="Pfam" id="PF13231"/>
    </source>
</evidence>
<feature type="transmembrane region" description="Helical" evidence="1">
    <location>
        <begin position="441"/>
        <end position="460"/>
    </location>
</feature>
<sequence>MEETKRMEAGVGALGLLALAAIGAALLAFGWDRGPDVLVDFGRELYVPWRLTEGDVLHRDIAWFNGPLAPWILEGWMRVFGVSLDAVQALNALVIVATTALLMSLIARLTSRASAWAGALTFLTVFAVAQQEVIGNFHFLSPYSHGITFGFLAGLIALDGLARGLASQRSGWYLVAGAGAGAAFLTKAEISLAVGAGSGVMLVATAAAGRSAGWRARAIMAWAIGATAMLACAWSRLDAQLDGVGVRAALLGTWPYALDDRARDLSFYRKMRGTDQPLASLERMALWTAGLGAFVAAVLAIGARVGASGVRGARLIAFGVALALGVAALFFVPIHWLLLPLPLVLLARALLVFRRWVRAPQTATLDAARLSFLVFSLALLPKVLLAPTARQYGFVLAVPGTLVLVSLLVHCVPHWTSHGPGQRMMHRVNGPPERPSARRRAMSAAGFGLVVVFCLANLFATTQRFRSKTVEVGIGADRILAKGFRGVVMAELLRDLGKRTGPDQTLLVLPEGIMVNYQLRRRTPTRLVNFMPPELVFFDEDAIAAELASHPPDFVALIHRPTLDYGYPFFGEGFGEPILEWVRAHYDEVRIIGDDPFDPNPKAFGAAVLQRRAGR</sequence>
<keyword evidence="1" id="KW-0472">Membrane</keyword>
<keyword evidence="1" id="KW-1133">Transmembrane helix</keyword>
<feature type="transmembrane region" description="Helical" evidence="1">
    <location>
        <begin position="86"/>
        <end position="106"/>
    </location>
</feature>
<accession>A0A518EZC8</accession>